<reference evidence="3" key="2">
    <citation type="submission" date="2023-05" db="EMBL/GenBank/DDBJ databases">
        <authorList>
            <consortium name="Lawrence Berkeley National Laboratory"/>
            <person name="Steindorff A."/>
            <person name="Hensen N."/>
            <person name="Bonometti L."/>
            <person name="Westerberg I."/>
            <person name="Brannstrom I.O."/>
            <person name="Guillou S."/>
            <person name="Cros-Aarteil S."/>
            <person name="Calhoun S."/>
            <person name="Haridas S."/>
            <person name="Kuo A."/>
            <person name="Mondo S."/>
            <person name="Pangilinan J."/>
            <person name="Riley R."/>
            <person name="Labutti K."/>
            <person name="Andreopoulos B."/>
            <person name="Lipzen A."/>
            <person name="Chen C."/>
            <person name="Yanf M."/>
            <person name="Daum C."/>
            <person name="Ng V."/>
            <person name="Clum A."/>
            <person name="Ohm R."/>
            <person name="Martin F."/>
            <person name="Silar P."/>
            <person name="Natvig D."/>
            <person name="Lalanne C."/>
            <person name="Gautier V."/>
            <person name="Ament-Velasquez S.L."/>
            <person name="Kruys A."/>
            <person name="Hutchinson M.I."/>
            <person name="Powell A.J."/>
            <person name="Barry K."/>
            <person name="Miller A.N."/>
            <person name="Grigoriev I.V."/>
            <person name="Debuchy R."/>
            <person name="Gladieux P."/>
            <person name="Thoren M.H."/>
            <person name="Johannesson H."/>
        </authorList>
    </citation>
    <scope>NUCLEOTIDE SEQUENCE</scope>
    <source>
        <strain evidence="3">CBS 990.96</strain>
    </source>
</reference>
<accession>A0AAN6YT98</accession>
<gene>
    <name evidence="3" type="ORF">QBC38DRAFT_489268</name>
</gene>
<dbReference type="InterPro" id="IPR054443">
    <property type="entry name" value="Y3-like_dom"/>
</dbReference>
<name>A0AAN6YT98_9PEZI</name>
<dbReference type="EMBL" id="MU865459">
    <property type="protein sequence ID" value="KAK4222677.1"/>
    <property type="molecule type" value="Genomic_DNA"/>
</dbReference>
<dbReference type="AlphaFoldDB" id="A0AAN6YT98"/>
<evidence type="ECO:0000256" key="1">
    <source>
        <dbReference type="SAM" id="SignalP"/>
    </source>
</evidence>
<keyword evidence="1" id="KW-0732">Signal</keyword>
<comment type="caution">
    <text evidence="3">The sequence shown here is derived from an EMBL/GenBank/DDBJ whole genome shotgun (WGS) entry which is preliminary data.</text>
</comment>
<evidence type="ECO:0000313" key="3">
    <source>
        <dbReference type="EMBL" id="KAK4222677.1"/>
    </source>
</evidence>
<proteinExistence type="predicted"/>
<dbReference type="Proteomes" id="UP001301958">
    <property type="component" value="Unassembled WGS sequence"/>
</dbReference>
<feature type="signal peptide" evidence="1">
    <location>
        <begin position="1"/>
        <end position="23"/>
    </location>
</feature>
<reference evidence="3" key="1">
    <citation type="journal article" date="2023" name="Mol. Phylogenet. Evol.">
        <title>Genome-scale phylogeny and comparative genomics of the fungal order Sordariales.</title>
        <authorList>
            <person name="Hensen N."/>
            <person name="Bonometti L."/>
            <person name="Westerberg I."/>
            <person name="Brannstrom I.O."/>
            <person name="Guillou S."/>
            <person name="Cros-Aarteil S."/>
            <person name="Calhoun S."/>
            <person name="Haridas S."/>
            <person name="Kuo A."/>
            <person name="Mondo S."/>
            <person name="Pangilinan J."/>
            <person name="Riley R."/>
            <person name="LaButti K."/>
            <person name="Andreopoulos B."/>
            <person name="Lipzen A."/>
            <person name="Chen C."/>
            <person name="Yan M."/>
            <person name="Daum C."/>
            <person name="Ng V."/>
            <person name="Clum A."/>
            <person name="Steindorff A."/>
            <person name="Ohm R.A."/>
            <person name="Martin F."/>
            <person name="Silar P."/>
            <person name="Natvig D.O."/>
            <person name="Lalanne C."/>
            <person name="Gautier V."/>
            <person name="Ament-Velasquez S.L."/>
            <person name="Kruys A."/>
            <person name="Hutchinson M.I."/>
            <person name="Powell A.J."/>
            <person name="Barry K."/>
            <person name="Miller A.N."/>
            <person name="Grigoriev I.V."/>
            <person name="Debuchy R."/>
            <person name="Gladieux P."/>
            <person name="Hiltunen Thoren M."/>
            <person name="Johannesson H."/>
        </authorList>
    </citation>
    <scope>NUCLEOTIDE SEQUENCE</scope>
    <source>
        <strain evidence="3">CBS 990.96</strain>
    </source>
</reference>
<dbReference type="Pfam" id="PF22803">
    <property type="entry name" value="GBD_Y3"/>
    <property type="match status" value="1"/>
</dbReference>
<feature type="chain" id="PRO_5042972085" description="Glycan binding protein Y3-like domain-containing protein" evidence="1">
    <location>
        <begin position="24"/>
        <end position="131"/>
    </location>
</feature>
<evidence type="ECO:0000313" key="4">
    <source>
        <dbReference type="Proteomes" id="UP001301958"/>
    </source>
</evidence>
<keyword evidence="4" id="KW-1185">Reference proteome</keyword>
<organism evidence="3 4">
    <name type="scientific">Podospora fimiseda</name>
    <dbReference type="NCBI Taxonomy" id="252190"/>
    <lineage>
        <taxon>Eukaryota</taxon>
        <taxon>Fungi</taxon>
        <taxon>Dikarya</taxon>
        <taxon>Ascomycota</taxon>
        <taxon>Pezizomycotina</taxon>
        <taxon>Sordariomycetes</taxon>
        <taxon>Sordariomycetidae</taxon>
        <taxon>Sordariales</taxon>
        <taxon>Podosporaceae</taxon>
        <taxon>Podospora</taxon>
    </lineage>
</organism>
<protein>
    <recommendedName>
        <fullName evidence="2">Glycan binding protein Y3-like domain-containing protein</fullName>
    </recommendedName>
</protein>
<evidence type="ECO:0000259" key="2">
    <source>
        <dbReference type="Pfam" id="PF22803"/>
    </source>
</evidence>
<sequence>MKTSTIFYSLVALITVSPETVMAGCFSGGVDWQDRGAARWHIERACKGYDGKQGAFQGWFNPGQAKSACVQHSGTQKFDFFVQNLNTGAGFDLGDNDCVLRLQNIVNGCSKGGQDDIAGWRFRADPNNGIC</sequence>
<feature type="domain" description="Glycan binding protein Y3-like" evidence="2">
    <location>
        <begin position="59"/>
        <end position="131"/>
    </location>
</feature>